<dbReference type="Pfam" id="PF07716">
    <property type="entry name" value="bZIP_2"/>
    <property type="match status" value="1"/>
</dbReference>
<dbReference type="GO" id="GO:0000977">
    <property type="term" value="F:RNA polymerase II transcription regulatory region sequence-specific DNA binding"/>
    <property type="evidence" value="ECO:0007669"/>
    <property type="project" value="TreeGrafter"/>
</dbReference>
<feature type="domain" description="BZIP" evidence="7">
    <location>
        <begin position="81"/>
        <end position="138"/>
    </location>
</feature>
<protein>
    <submittedName>
        <fullName evidence="8">IDI4</fullName>
    </submittedName>
</protein>
<evidence type="ECO:0000256" key="2">
    <source>
        <dbReference type="ARBA" id="ARBA00023015"/>
    </source>
</evidence>
<dbReference type="HOGENOM" id="CLU_144933_0_0_1"/>
<feature type="compositionally biased region" description="Basic and acidic residues" evidence="6">
    <location>
        <begin position="59"/>
        <end position="69"/>
    </location>
</feature>
<dbReference type="Proteomes" id="UP000006039">
    <property type="component" value="Unassembled WGS sequence"/>
</dbReference>
<evidence type="ECO:0000256" key="1">
    <source>
        <dbReference type="ARBA" id="ARBA00004123"/>
    </source>
</evidence>
<dbReference type="GO" id="GO:0005634">
    <property type="term" value="C:nucleus"/>
    <property type="evidence" value="ECO:0007669"/>
    <property type="project" value="UniProtKB-SubCell"/>
</dbReference>
<dbReference type="RefSeq" id="XP_009227218.1">
    <property type="nucleotide sequence ID" value="XM_009228954.1"/>
</dbReference>
<reference evidence="8" key="2">
    <citation type="submission" date="2010-07" db="EMBL/GenBank/DDBJ databases">
        <authorList>
            <consortium name="The Broad Institute Genome Sequencing Platform"/>
            <consortium name="Broad Institute Genome Sequencing Center for Infectious Disease"/>
            <person name="Ma L.-J."/>
            <person name="Dead R."/>
            <person name="Young S."/>
            <person name="Zeng Q."/>
            <person name="Koehrsen M."/>
            <person name="Alvarado L."/>
            <person name="Berlin A."/>
            <person name="Chapman S.B."/>
            <person name="Chen Z."/>
            <person name="Freedman E."/>
            <person name="Gellesch M."/>
            <person name="Goldberg J."/>
            <person name="Griggs A."/>
            <person name="Gujja S."/>
            <person name="Heilman E.R."/>
            <person name="Heiman D."/>
            <person name="Hepburn T."/>
            <person name="Howarth C."/>
            <person name="Jen D."/>
            <person name="Larson L."/>
            <person name="Mehta T."/>
            <person name="Neiman D."/>
            <person name="Pearson M."/>
            <person name="Roberts A."/>
            <person name="Saif S."/>
            <person name="Shea T."/>
            <person name="Shenoy N."/>
            <person name="Sisk P."/>
            <person name="Stolte C."/>
            <person name="Sykes S."/>
            <person name="Walk T."/>
            <person name="White J."/>
            <person name="Yandava C."/>
            <person name="Haas B."/>
            <person name="Nusbaum C."/>
            <person name="Birren B."/>
        </authorList>
    </citation>
    <scope>NUCLEOTIDE SEQUENCE</scope>
    <source>
        <strain evidence="8">R3-111a-1</strain>
    </source>
</reference>
<dbReference type="GO" id="GO:0001228">
    <property type="term" value="F:DNA-binding transcription activator activity, RNA polymerase II-specific"/>
    <property type="evidence" value="ECO:0007669"/>
    <property type="project" value="TreeGrafter"/>
</dbReference>
<evidence type="ECO:0000259" key="7">
    <source>
        <dbReference type="PROSITE" id="PS50217"/>
    </source>
</evidence>
<dbReference type="STRING" id="644352.J3PC51"/>
<dbReference type="GeneID" id="20351532"/>
<gene>
    <name evidence="9" type="primary">20351532</name>
    <name evidence="8" type="ORF">GGTG_11074</name>
</gene>
<accession>J3PC51</accession>
<reference evidence="10" key="1">
    <citation type="submission" date="2010-07" db="EMBL/GenBank/DDBJ databases">
        <title>The genome sequence of Gaeumannomyces graminis var. tritici strain R3-111a-1.</title>
        <authorList>
            <consortium name="The Broad Institute Genome Sequencing Platform"/>
            <person name="Ma L.-J."/>
            <person name="Dead R."/>
            <person name="Young S."/>
            <person name="Zeng Q."/>
            <person name="Koehrsen M."/>
            <person name="Alvarado L."/>
            <person name="Berlin A."/>
            <person name="Chapman S.B."/>
            <person name="Chen Z."/>
            <person name="Freedman E."/>
            <person name="Gellesch M."/>
            <person name="Goldberg J."/>
            <person name="Griggs A."/>
            <person name="Gujja S."/>
            <person name="Heilman E.R."/>
            <person name="Heiman D."/>
            <person name="Hepburn T."/>
            <person name="Howarth C."/>
            <person name="Jen D."/>
            <person name="Larson L."/>
            <person name="Mehta T."/>
            <person name="Neiman D."/>
            <person name="Pearson M."/>
            <person name="Roberts A."/>
            <person name="Saif S."/>
            <person name="Shea T."/>
            <person name="Shenoy N."/>
            <person name="Sisk P."/>
            <person name="Stolte C."/>
            <person name="Sykes S."/>
            <person name="Walk T."/>
            <person name="White J."/>
            <person name="Yandava C."/>
            <person name="Haas B."/>
            <person name="Nusbaum C."/>
            <person name="Birren B."/>
        </authorList>
    </citation>
    <scope>NUCLEOTIDE SEQUENCE [LARGE SCALE GENOMIC DNA]</scope>
    <source>
        <strain evidence="10">R3-111a-1</strain>
    </source>
</reference>
<evidence type="ECO:0000256" key="4">
    <source>
        <dbReference type="ARBA" id="ARBA00023163"/>
    </source>
</evidence>
<dbReference type="PANTHER" id="PTHR13044">
    <property type="entry name" value="ACTIVATING TRANSCRIPTION FACTOR ATF 4/5"/>
    <property type="match status" value="1"/>
</dbReference>
<reference evidence="8" key="3">
    <citation type="submission" date="2010-09" db="EMBL/GenBank/DDBJ databases">
        <title>Annotation of Gaeumannomyces graminis var. tritici R3-111a-1.</title>
        <authorList>
            <consortium name="The Broad Institute Genome Sequencing Platform"/>
            <person name="Ma L.-J."/>
            <person name="Dead R."/>
            <person name="Young S.K."/>
            <person name="Zeng Q."/>
            <person name="Gargeya S."/>
            <person name="Fitzgerald M."/>
            <person name="Haas B."/>
            <person name="Abouelleil A."/>
            <person name="Alvarado L."/>
            <person name="Arachchi H.M."/>
            <person name="Berlin A."/>
            <person name="Brown A."/>
            <person name="Chapman S.B."/>
            <person name="Chen Z."/>
            <person name="Dunbar C."/>
            <person name="Freedman E."/>
            <person name="Gearin G."/>
            <person name="Gellesch M."/>
            <person name="Goldberg J."/>
            <person name="Griggs A."/>
            <person name="Gujja S."/>
            <person name="Heiman D."/>
            <person name="Howarth C."/>
            <person name="Larson L."/>
            <person name="Lui A."/>
            <person name="MacDonald P.J.P."/>
            <person name="Mehta T."/>
            <person name="Montmayeur A."/>
            <person name="Murphy C."/>
            <person name="Neiman D."/>
            <person name="Pearson M."/>
            <person name="Priest M."/>
            <person name="Roberts A."/>
            <person name="Saif S."/>
            <person name="Shea T."/>
            <person name="Shenoy N."/>
            <person name="Sisk P."/>
            <person name="Stolte C."/>
            <person name="Sykes S."/>
            <person name="Yandava C."/>
            <person name="Wortman J."/>
            <person name="Nusbaum C."/>
            <person name="Birren B."/>
        </authorList>
    </citation>
    <scope>NUCLEOTIDE SEQUENCE</scope>
    <source>
        <strain evidence="8">R3-111a-1</strain>
    </source>
</reference>
<dbReference type="OrthoDB" id="2257100at2759"/>
<dbReference type="Gene3D" id="1.20.5.170">
    <property type="match status" value="1"/>
</dbReference>
<evidence type="ECO:0000256" key="3">
    <source>
        <dbReference type="ARBA" id="ARBA00023125"/>
    </source>
</evidence>
<keyword evidence="10" id="KW-1185">Reference proteome</keyword>
<dbReference type="AlphaFoldDB" id="J3PC51"/>
<dbReference type="SMART" id="SM00338">
    <property type="entry name" value="BRLZ"/>
    <property type="match status" value="1"/>
</dbReference>
<evidence type="ECO:0000313" key="8">
    <source>
        <dbReference type="EMBL" id="EJT71821.1"/>
    </source>
</evidence>
<evidence type="ECO:0000256" key="6">
    <source>
        <dbReference type="SAM" id="MobiDB-lite"/>
    </source>
</evidence>
<dbReference type="EnsemblFungi" id="EJT71821">
    <property type="protein sequence ID" value="EJT71821"/>
    <property type="gene ID" value="GGTG_11074"/>
</dbReference>
<dbReference type="CDD" id="cd14686">
    <property type="entry name" value="bZIP"/>
    <property type="match status" value="1"/>
</dbReference>
<feature type="compositionally biased region" description="Low complexity" evidence="6">
    <location>
        <begin position="34"/>
        <end position="50"/>
    </location>
</feature>
<reference evidence="9" key="4">
    <citation type="journal article" date="2015" name="G3 (Bethesda)">
        <title>Genome sequences of three phytopathogenic species of the Magnaporthaceae family of fungi.</title>
        <authorList>
            <person name="Okagaki L.H."/>
            <person name="Nunes C.C."/>
            <person name="Sailsbery J."/>
            <person name="Clay B."/>
            <person name="Brown D."/>
            <person name="John T."/>
            <person name="Oh Y."/>
            <person name="Young N."/>
            <person name="Fitzgerald M."/>
            <person name="Haas B.J."/>
            <person name="Zeng Q."/>
            <person name="Young S."/>
            <person name="Adiconis X."/>
            <person name="Fan L."/>
            <person name="Levin J.Z."/>
            <person name="Mitchell T.K."/>
            <person name="Okubara P.A."/>
            <person name="Farman M.L."/>
            <person name="Kohn L.M."/>
            <person name="Birren B."/>
            <person name="Ma L.-J."/>
            <person name="Dean R.A."/>
        </authorList>
    </citation>
    <scope>NUCLEOTIDE SEQUENCE</scope>
    <source>
        <strain evidence="9">R3-111a-1</strain>
    </source>
</reference>
<keyword evidence="3" id="KW-0238">DNA-binding</keyword>
<dbReference type="InterPro" id="IPR046347">
    <property type="entry name" value="bZIP_sf"/>
</dbReference>
<dbReference type="InterPro" id="IPR004827">
    <property type="entry name" value="bZIP"/>
</dbReference>
<comment type="subcellular location">
    <subcellularLocation>
        <location evidence="1">Nucleus</location>
    </subcellularLocation>
</comment>
<keyword evidence="2" id="KW-0805">Transcription regulation</keyword>
<evidence type="ECO:0000313" key="9">
    <source>
        <dbReference type="EnsemblFungi" id="EJT71821"/>
    </source>
</evidence>
<name>J3PC51_GAET3</name>
<evidence type="ECO:0000313" key="10">
    <source>
        <dbReference type="Proteomes" id="UP000006039"/>
    </source>
</evidence>
<sequence length="152" mass="16363">MALPDLSDFRVDDHSLGSGLQADMGMGAFNPVHSASAGSSASPTSNNTPGASNTPDAHLNPDEVSHDASSKSPALSSLDFKVRKRERNTAAARRYRQKRQDRIKELDEALAEVTKERDELRLRLARQEAQTATLRDLMGMSASATNRTGLGG</sequence>
<organism evidence="8">
    <name type="scientific">Gaeumannomyces tritici (strain R3-111a-1)</name>
    <name type="common">Wheat and barley take-all root rot fungus</name>
    <name type="synonym">Gaeumannomyces graminis var. tritici</name>
    <dbReference type="NCBI Taxonomy" id="644352"/>
    <lineage>
        <taxon>Eukaryota</taxon>
        <taxon>Fungi</taxon>
        <taxon>Dikarya</taxon>
        <taxon>Ascomycota</taxon>
        <taxon>Pezizomycotina</taxon>
        <taxon>Sordariomycetes</taxon>
        <taxon>Sordariomycetidae</taxon>
        <taxon>Magnaporthales</taxon>
        <taxon>Magnaporthaceae</taxon>
        <taxon>Gaeumannomyces</taxon>
    </lineage>
</organism>
<dbReference type="PROSITE" id="PS50217">
    <property type="entry name" value="BZIP"/>
    <property type="match status" value="1"/>
</dbReference>
<dbReference type="VEuPathDB" id="FungiDB:GGTG_11074"/>
<feature type="region of interest" description="Disordered" evidence="6">
    <location>
        <begin position="1"/>
        <end position="100"/>
    </location>
</feature>
<dbReference type="EMBL" id="GL385400">
    <property type="protein sequence ID" value="EJT71821.1"/>
    <property type="molecule type" value="Genomic_DNA"/>
</dbReference>
<keyword evidence="4" id="KW-0804">Transcription</keyword>
<dbReference type="PROSITE" id="PS00036">
    <property type="entry name" value="BZIP_BASIC"/>
    <property type="match status" value="1"/>
</dbReference>
<dbReference type="eggNOG" id="ENOG502SG5D">
    <property type="taxonomic scope" value="Eukaryota"/>
</dbReference>
<keyword evidence="5" id="KW-0539">Nucleus</keyword>
<dbReference type="SUPFAM" id="SSF57959">
    <property type="entry name" value="Leucine zipper domain"/>
    <property type="match status" value="1"/>
</dbReference>
<reference evidence="9" key="5">
    <citation type="submission" date="2018-04" db="UniProtKB">
        <authorList>
            <consortium name="EnsemblFungi"/>
        </authorList>
    </citation>
    <scope>IDENTIFICATION</scope>
    <source>
        <strain evidence="9">R3-111a-1</strain>
    </source>
</reference>
<dbReference type="PANTHER" id="PTHR13044:SF38">
    <property type="entry name" value="BZIP DOMAIN-CONTAINING PROTEIN"/>
    <property type="match status" value="1"/>
</dbReference>
<proteinExistence type="predicted"/>
<evidence type="ECO:0000256" key="5">
    <source>
        <dbReference type="ARBA" id="ARBA00023242"/>
    </source>
</evidence>